<evidence type="ECO:0000313" key="3">
    <source>
        <dbReference type="EMBL" id="MBB2996705.1"/>
    </source>
</evidence>
<proteinExistence type="predicted"/>
<dbReference type="InterPro" id="IPR003870">
    <property type="entry name" value="DUF222"/>
</dbReference>
<name>A0A839QPZ2_9MICC</name>
<accession>A0A839QPZ2</accession>
<evidence type="ECO:0000259" key="2">
    <source>
        <dbReference type="Pfam" id="PF02720"/>
    </source>
</evidence>
<feature type="domain" description="DUF222" evidence="2">
    <location>
        <begin position="96"/>
        <end position="281"/>
    </location>
</feature>
<dbReference type="EMBL" id="JACHVS010000002">
    <property type="protein sequence ID" value="MBB2996705.1"/>
    <property type="molecule type" value="Genomic_DNA"/>
</dbReference>
<dbReference type="AlphaFoldDB" id="A0A839QPZ2"/>
<dbReference type="Proteomes" id="UP000523000">
    <property type="component" value="Unassembled WGS sequence"/>
</dbReference>
<dbReference type="Pfam" id="PF02720">
    <property type="entry name" value="DUF222"/>
    <property type="match status" value="1"/>
</dbReference>
<gene>
    <name evidence="3" type="ORF">E9229_002952</name>
</gene>
<sequence>MFKARKTTAANPTDPPAPGTPLPATALLTEIMTLTSTARTLIPGLGHTPAAEAEIVELIAGIEETKAALAALETHATLALDVAARTTQALHGSTPDALGRGVGTQIALARHEAPIEGLRHLRCSRILIEDLPLTLAHLTRGGFTEDQALTLAHEVRHLDHDTRAEIDARLHAHPEDFTGQGAKALSNCVRTLAQELDPRDLLAKAETARQKRYVTLYPAPHAMMHLTGMLPVEQGLLIEAVLNDLTDSALATGQGAGRTREQIRTDHFYELLTGTGTQAPALEIALVMTDRSLFEGDTEPAYLQGYGSVPSPWARDLIRGDDHDAKATRWIRRLYTAPGTGDLLNMDSTRRTYPRGLAQFIRVRDQICATPGCNHPIGHYDHIHQAALGGKTTAANGAGRCAWCNQTKETTGFTERVIPGIRHGFEITTPAGKTYRSIAPPLPGTHTRN</sequence>
<evidence type="ECO:0000313" key="4">
    <source>
        <dbReference type="Proteomes" id="UP000523000"/>
    </source>
</evidence>
<dbReference type="RefSeq" id="WP_183512270.1">
    <property type="nucleotide sequence ID" value="NZ_BAABGK010000030.1"/>
</dbReference>
<organism evidence="3 4">
    <name type="scientific">Paeniglutamicibacter cryotolerans</name>
    <dbReference type="NCBI Taxonomy" id="670079"/>
    <lineage>
        <taxon>Bacteria</taxon>
        <taxon>Bacillati</taxon>
        <taxon>Actinomycetota</taxon>
        <taxon>Actinomycetes</taxon>
        <taxon>Micrococcales</taxon>
        <taxon>Micrococcaceae</taxon>
        <taxon>Paeniglutamicibacter</taxon>
    </lineage>
</organism>
<protein>
    <recommendedName>
        <fullName evidence="2">DUF222 domain-containing protein</fullName>
    </recommendedName>
</protein>
<comment type="caution">
    <text evidence="3">The sequence shown here is derived from an EMBL/GenBank/DDBJ whole genome shotgun (WGS) entry which is preliminary data.</text>
</comment>
<reference evidence="3 4" key="1">
    <citation type="submission" date="2020-08" db="EMBL/GenBank/DDBJ databases">
        <title>Sequencing the genomes of 1000 actinobacteria strains.</title>
        <authorList>
            <person name="Klenk H.-P."/>
        </authorList>
    </citation>
    <scope>NUCLEOTIDE SEQUENCE [LARGE SCALE GENOMIC DNA]</scope>
    <source>
        <strain evidence="3 4">DSM 22826</strain>
    </source>
</reference>
<feature type="region of interest" description="Disordered" evidence="1">
    <location>
        <begin position="1"/>
        <end position="23"/>
    </location>
</feature>
<evidence type="ECO:0000256" key="1">
    <source>
        <dbReference type="SAM" id="MobiDB-lite"/>
    </source>
</evidence>
<keyword evidence="4" id="KW-1185">Reference proteome</keyword>